<evidence type="ECO:0000259" key="2">
    <source>
        <dbReference type="Pfam" id="PF00582"/>
    </source>
</evidence>
<dbReference type="CDD" id="cd00293">
    <property type="entry name" value="USP-like"/>
    <property type="match status" value="1"/>
</dbReference>
<dbReference type="InterPro" id="IPR006016">
    <property type="entry name" value="UspA"/>
</dbReference>
<dbReference type="Gene3D" id="3.40.50.620">
    <property type="entry name" value="HUPs"/>
    <property type="match status" value="1"/>
</dbReference>
<dbReference type="SUPFAM" id="SSF52402">
    <property type="entry name" value="Adenine nucleotide alpha hydrolases-like"/>
    <property type="match status" value="1"/>
</dbReference>
<dbReference type="PRINTS" id="PR01438">
    <property type="entry name" value="UNVRSLSTRESS"/>
</dbReference>
<comment type="similarity">
    <text evidence="1">Belongs to the universal stress protein A family.</text>
</comment>
<organism evidence="3 4">
    <name type="scientific">Ligilactobacillus acidipiscis</name>
    <dbReference type="NCBI Taxonomy" id="89059"/>
    <lineage>
        <taxon>Bacteria</taxon>
        <taxon>Bacillati</taxon>
        <taxon>Bacillota</taxon>
        <taxon>Bacilli</taxon>
        <taxon>Lactobacillales</taxon>
        <taxon>Lactobacillaceae</taxon>
        <taxon>Ligilactobacillus</taxon>
    </lineage>
</organism>
<proteinExistence type="inferred from homology"/>
<evidence type="ECO:0000313" key="3">
    <source>
        <dbReference type="EMBL" id="KRN80072.1"/>
    </source>
</evidence>
<dbReference type="PANTHER" id="PTHR46268:SF6">
    <property type="entry name" value="UNIVERSAL STRESS PROTEIN UP12"/>
    <property type="match status" value="1"/>
</dbReference>
<evidence type="ECO:0000256" key="1">
    <source>
        <dbReference type="ARBA" id="ARBA00008791"/>
    </source>
</evidence>
<dbReference type="AlphaFoldDB" id="A0A0R2JSL9"/>
<reference evidence="3 4" key="1">
    <citation type="journal article" date="2015" name="Genome Announc.">
        <title>Expanding the biotechnology potential of lactobacilli through comparative genomics of 213 strains and associated genera.</title>
        <authorList>
            <person name="Sun Z."/>
            <person name="Harris H.M."/>
            <person name="McCann A."/>
            <person name="Guo C."/>
            <person name="Argimon S."/>
            <person name="Zhang W."/>
            <person name="Yang X."/>
            <person name="Jeffery I.B."/>
            <person name="Cooney J.C."/>
            <person name="Kagawa T.F."/>
            <person name="Liu W."/>
            <person name="Song Y."/>
            <person name="Salvetti E."/>
            <person name="Wrobel A."/>
            <person name="Rasinkangas P."/>
            <person name="Parkhill J."/>
            <person name="Rea M.C."/>
            <person name="O'Sullivan O."/>
            <person name="Ritari J."/>
            <person name="Douillard F.P."/>
            <person name="Paul Ross R."/>
            <person name="Yang R."/>
            <person name="Briner A.E."/>
            <person name="Felis G.E."/>
            <person name="de Vos W.M."/>
            <person name="Barrangou R."/>
            <person name="Klaenhammer T.R."/>
            <person name="Caufield P.W."/>
            <person name="Cui Y."/>
            <person name="Zhang H."/>
            <person name="O'Toole P.W."/>
        </authorList>
    </citation>
    <scope>NUCLEOTIDE SEQUENCE [LARGE SCALE GENOMIC DNA]</scope>
    <source>
        <strain evidence="3 4">DSM 15353</strain>
    </source>
</reference>
<feature type="domain" description="UspA" evidence="2">
    <location>
        <begin position="9"/>
        <end position="152"/>
    </location>
</feature>
<dbReference type="Proteomes" id="UP000051491">
    <property type="component" value="Unassembled WGS sequence"/>
</dbReference>
<dbReference type="InterPro" id="IPR006015">
    <property type="entry name" value="Universal_stress_UspA"/>
</dbReference>
<evidence type="ECO:0000313" key="4">
    <source>
        <dbReference type="Proteomes" id="UP000051491"/>
    </source>
</evidence>
<comment type="caution">
    <text evidence="3">The sequence shown here is derived from an EMBL/GenBank/DDBJ whole genome shotgun (WGS) entry which is preliminary data.</text>
</comment>
<dbReference type="PANTHER" id="PTHR46268">
    <property type="entry name" value="STRESS RESPONSE PROTEIN NHAX"/>
    <property type="match status" value="1"/>
</dbReference>
<sequence length="152" mass="16738">MATVAEQEYKTILVPVDGSEAAEKALKKAVEVAKRNHAHLDILNVIDLKQFSVSFAGMLNASGDVVYKTFEDVDKYLSELQKRVKDQGFDDVDVHARFGSPRTVIAKDFPEDHQTDLIIMGPTGLNAVERVFVGAVTDYVIRAASCDVIIAR</sequence>
<dbReference type="PATRIC" id="fig|89059.3.peg.351"/>
<dbReference type="InterPro" id="IPR014729">
    <property type="entry name" value="Rossmann-like_a/b/a_fold"/>
</dbReference>
<dbReference type="Pfam" id="PF00582">
    <property type="entry name" value="Usp"/>
    <property type="match status" value="1"/>
</dbReference>
<name>A0A0R2JSL9_9LACO</name>
<accession>A0A0R2JSL9</accession>
<dbReference type="EMBL" id="JQBK01000123">
    <property type="protein sequence ID" value="KRN80072.1"/>
    <property type="molecule type" value="Genomic_DNA"/>
</dbReference>
<protein>
    <submittedName>
        <fullName evidence="3">Universal stress protein</fullName>
    </submittedName>
</protein>
<dbReference type="STRING" id="89059.LAC1533_0939"/>
<gene>
    <name evidence="3" type="ORF">IV43_GL000346</name>
</gene>